<gene>
    <name evidence="3" type="ORF">IP92_05197</name>
</gene>
<dbReference type="EMBL" id="VLKW01000013">
    <property type="protein sequence ID" value="TWI42864.1"/>
    <property type="molecule type" value="Genomic_DNA"/>
</dbReference>
<comment type="caution">
    <text evidence="3">The sequence shown here is derived from an EMBL/GenBank/DDBJ whole genome shotgun (WGS) entry which is preliminary data.</text>
</comment>
<reference evidence="3 4" key="1">
    <citation type="journal article" date="2015" name="Stand. Genomic Sci.">
        <title>Genomic Encyclopedia of Bacterial and Archaeal Type Strains, Phase III: the genomes of soil and plant-associated and newly described type strains.</title>
        <authorList>
            <person name="Whitman W.B."/>
            <person name="Woyke T."/>
            <person name="Klenk H.P."/>
            <person name="Zhou Y."/>
            <person name="Lilburn T.G."/>
            <person name="Beck B.J."/>
            <person name="De Vos P."/>
            <person name="Vandamme P."/>
            <person name="Eisen J.A."/>
            <person name="Garrity G."/>
            <person name="Hugenholtz P."/>
            <person name="Kyrpides N.C."/>
        </authorList>
    </citation>
    <scope>NUCLEOTIDE SEQUENCE [LARGE SCALE GENOMIC DNA]</scope>
    <source>
        <strain evidence="3 4">CGMCC 1.10685</strain>
    </source>
</reference>
<evidence type="ECO:0000256" key="1">
    <source>
        <dbReference type="SAM" id="MobiDB-lite"/>
    </source>
</evidence>
<sequence length="126" mass="14506">MRTFDGKRGGDWRFRSARFLVRIVVVIAVLVAVVWLVMMLWNWLMPALFDGARTIDYWHALGLLVLCKILFGGGHGRWREHRRWHHMSAAEREEFGRRFRGRCRDGYPGSDSATSMPAGDNGGDKT</sequence>
<organism evidence="3 4">
    <name type="scientific">Pseudoduganella flava</name>
    <dbReference type="NCBI Taxonomy" id="871742"/>
    <lineage>
        <taxon>Bacteria</taxon>
        <taxon>Pseudomonadati</taxon>
        <taxon>Pseudomonadota</taxon>
        <taxon>Betaproteobacteria</taxon>
        <taxon>Burkholderiales</taxon>
        <taxon>Oxalobacteraceae</taxon>
        <taxon>Telluria group</taxon>
        <taxon>Pseudoduganella</taxon>
    </lineage>
</organism>
<evidence type="ECO:0000256" key="2">
    <source>
        <dbReference type="SAM" id="Phobius"/>
    </source>
</evidence>
<dbReference type="Proteomes" id="UP000315112">
    <property type="component" value="Unassembled WGS sequence"/>
</dbReference>
<evidence type="ECO:0000313" key="4">
    <source>
        <dbReference type="Proteomes" id="UP000315112"/>
    </source>
</evidence>
<evidence type="ECO:0000313" key="3">
    <source>
        <dbReference type="EMBL" id="TWI42864.1"/>
    </source>
</evidence>
<dbReference type="RefSeq" id="WP_229418976.1">
    <property type="nucleotide sequence ID" value="NZ_CP046904.1"/>
</dbReference>
<feature type="transmembrane region" description="Helical" evidence="2">
    <location>
        <begin position="57"/>
        <end position="78"/>
    </location>
</feature>
<feature type="transmembrane region" description="Helical" evidence="2">
    <location>
        <begin position="20"/>
        <end position="45"/>
    </location>
</feature>
<proteinExistence type="predicted"/>
<feature type="region of interest" description="Disordered" evidence="1">
    <location>
        <begin position="106"/>
        <end position="126"/>
    </location>
</feature>
<dbReference type="AlphaFoldDB" id="A0A562PEK0"/>
<keyword evidence="2" id="KW-0812">Transmembrane</keyword>
<name>A0A562PEK0_9BURK</name>
<keyword evidence="2" id="KW-0472">Membrane</keyword>
<keyword evidence="2" id="KW-1133">Transmembrane helix</keyword>
<protein>
    <submittedName>
        <fullName evidence="3">Uncharacterized protein</fullName>
    </submittedName>
</protein>
<accession>A0A562PEK0</accession>